<gene>
    <name evidence="1" type="ORF">RUM43_002056</name>
</gene>
<evidence type="ECO:0000313" key="1">
    <source>
        <dbReference type="EMBL" id="KAK6628244.1"/>
    </source>
</evidence>
<reference evidence="1 2" key="1">
    <citation type="submission" date="2023-10" db="EMBL/GenBank/DDBJ databases">
        <title>Genomes of two closely related lineages of the louse Polyplax serrata with different host specificities.</title>
        <authorList>
            <person name="Martinu J."/>
            <person name="Tarabai H."/>
            <person name="Stefka J."/>
            <person name="Hypsa V."/>
        </authorList>
    </citation>
    <scope>NUCLEOTIDE SEQUENCE [LARGE SCALE GENOMIC DNA]</scope>
    <source>
        <strain evidence="1">HR10_N</strain>
    </source>
</reference>
<name>A0AAN8NSQ6_POLSC</name>
<dbReference type="Proteomes" id="UP001372834">
    <property type="component" value="Unassembled WGS sequence"/>
</dbReference>
<evidence type="ECO:0000313" key="2">
    <source>
        <dbReference type="Proteomes" id="UP001372834"/>
    </source>
</evidence>
<accession>A0AAN8NSQ6</accession>
<proteinExistence type="predicted"/>
<sequence>MEKEIHVALLMDLPFSVGSKTGGKHYENSIEEKWRRAKKCTQQQQQHMRSDMSYRRVDGFSSSTPFVPLPAINLVTQKIRGTPLLAAVYKNTCIQSHAKAHRLIMYKKRFRFGFQFPVEDFT</sequence>
<protein>
    <submittedName>
        <fullName evidence="1">Uncharacterized protein</fullName>
    </submittedName>
</protein>
<dbReference type="EMBL" id="JAWJWE010000036">
    <property type="protein sequence ID" value="KAK6628244.1"/>
    <property type="molecule type" value="Genomic_DNA"/>
</dbReference>
<dbReference type="AlphaFoldDB" id="A0AAN8NSQ6"/>
<organism evidence="1 2">
    <name type="scientific">Polyplax serrata</name>
    <name type="common">Common mouse louse</name>
    <dbReference type="NCBI Taxonomy" id="468196"/>
    <lineage>
        <taxon>Eukaryota</taxon>
        <taxon>Metazoa</taxon>
        <taxon>Ecdysozoa</taxon>
        <taxon>Arthropoda</taxon>
        <taxon>Hexapoda</taxon>
        <taxon>Insecta</taxon>
        <taxon>Pterygota</taxon>
        <taxon>Neoptera</taxon>
        <taxon>Paraneoptera</taxon>
        <taxon>Psocodea</taxon>
        <taxon>Troctomorpha</taxon>
        <taxon>Phthiraptera</taxon>
        <taxon>Anoplura</taxon>
        <taxon>Polyplacidae</taxon>
        <taxon>Polyplax</taxon>
    </lineage>
</organism>
<comment type="caution">
    <text evidence="1">The sequence shown here is derived from an EMBL/GenBank/DDBJ whole genome shotgun (WGS) entry which is preliminary data.</text>
</comment>